<dbReference type="RefSeq" id="WP_107864633.1">
    <property type="nucleotide sequence ID" value="NZ_QAON01000002.1"/>
</dbReference>
<feature type="transmembrane region" description="Helical" evidence="1">
    <location>
        <begin position="7"/>
        <end position="25"/>
    </location>
</feature>
<evidence type="ECO:0000313" key="4">
    <source>
        <dbReference type="EMBL" id="PTQ90792.1"/>
    </source>
</evidence>
<dbReference type="InterPro" id="IPR043968">
    <property type="entry name" value="SGNH"/>
</dbReference>
<feature type="transmembrane region" description="Helical" evidence="1">
    <location>
        <begin position="190"/>
        <end position="209"/>
    </location>
</feature>
<keyword evidence="1" id="KW-1133">Transmembrane helix</keyword>
<gene>
    <name evidence="4" type="ORF">C8N29_102192</name>
</gene>
<dbReference type="InterPro" id="IPR002656">
    <property type="entry name" value="Acyl_transf_3_dom"/>
</dbReference>
<feature type="transmembrane region" description="Helical" evidence="1">
    <location>
        <begin position="345"/>
        <end position="366"/>
    </location>
</feature>
<dbReference type="Pfam" id="PF19040">
    <property type="entry name" value="SGNH"/>
    <property type="match status" value="1"/>
</dbReference>
<evidence type="ECO:0000259" key="3">
    <source>
        <dbReference type="Pfam" id="PF19040"/>
    </source>
</evidence>
<sequence>MNFRNDINGLRALAVMSVVLFHFGVPYMEGGFVGVDIFFVISGFLMTSIIFNKLDKNKFSVLDFYVDRARRIIPALLFLCIALLGFGWLLLLPTEYQLLSKHISSSLLFLSNISYSLETSYFDVASHEKWLLHTWSLSVEWQFYIIYPLFILLLKKIIKDLKWVKLVILASALFSLLLSIFLSAKYPTHAFFLLPTRAWEMFAGGLIVLYPLNLRERYSRVLEMLGIILIVISIAFLSEGQPWPGHLALLPVVATMMIIVANRSSSWLTSNPIAQFLGTTSYSIYLWHWPIVVLLNYLSISSISMKVVGIGLSIVLGYLSYKLVEEKTKNIGKGSVLGKSWQNRQMLVLISLVGLSFSASTSVLIYKGIPNRVSEQVRMMDAAHNDNSPFRDTCFLQSGTQSPNCIFGNKQAENKFIFLGDSHALALLGGAIEALGPQQNLLFKGYSGCPTVLGVNPRSRPECGKFVRLTIDELNTKYINVPVIISNRAPLAEYLSSSTKRSDTLKISFAGKNITDKAELKRVYTQQYIETMCALTKYHKVYVIMPVPEPSIDVPKIMARNFNLYGKSPDYSISLIQNRQENRFILDVMTQAQSICGVTLINPSDFLCENNICAVAQNNYPLYYDDNHLSEKGNRLLVPMFQRIYQQ</sequence>
<dbReference type="GO" id="GO:0016020">
    <property type="term" value="C:membrane"/>
    <property type="evidence" value="ECO:0007669"/>
    <property type="project" value="TreeGrafter"/>
</dbReference>
<dbReference type="EMBL" id="QAON01000002">
    <property type="protein sequence ID" value="PTQ90792.1"/>
    <property type="molecule type" value="Genomic_DNA"/>
</dbReference>
<feature type="transmembrane region" description="Helical" evidence="1">
    <location>
        <begin position="31"/>
        <end position="51"/>
    </location>
</feature>
<keyword evidence="1" id="KW-0812">Transmembrane</keyword>
<reference evidence="4 5" key="1">
    <citation type="submission" date="2018-04" db="EMBL/GenBank/DDBJ databases">
        <title>Genomic Encyclopedia of Archaeal and Bacterial Type Strains, Phase II (KMG-II): from individual species to whole genera.</title>
        <authorList>
            <person name="Goeker M."/>
        </authorList>
    </citation>
    <scope>NUCLEOTIDE SEQUENCE [LARGE SCALE GENOMIC DNA]</scope>
    <source>
        <strain evidence="4 5">DSM 5822</strain>
    </source>
</reference>
<dbReference type="PANTHER" id="PTHR23028">
    <property type="entry name" value="ACETYLTRANSFERASE"/>
    <property type="match status" value="1"/>
</dbReference>
<dbReference type="OrthoDB" id="9796461at2"/>
<dbReference type="Pfam" id="PF01757">
    <property type="entry name" value="Acyl_transf_3"/>
    <property type="match status" value="1"/>
</dbReference>
<feature type="transmembrane region" description="Helical" evidence="1">
    <location>
        <begin position="130"/>
        <end position="154"/>
    </location>
</feature>
<dbReference type="GO" id="GO:0016747">
    <property type="term" value="F:acyltransferase activity, transferring groups other than amino-acyl groups"/>
    <property type="evidence" value="ECO:0007669"/>
    <property type="project" value="InterPro"/>
</dbReference>
<evidence type="ECO:0000259" key="2">
    <source>
        <dbReference type="Pfam" id="PF01757"/>
    </source>
</evidence>
<feature type="transmembrane region" description="Helical" evidence="1">
    <location>
        <begin position="243"/>
        <end position="261"/>
    </location>
</feature>
<dbReference type="GO" id="GO:0009103">
    <property type="term" value="P:lipopolysaccharide biosynthetic process"/>
    <property type="evidence" value="ECO:0007669"/>
    <property type="project" value="TreeGrafter"/>
</dbReference>
<keyword evidence="5" id="KW-1185">Reference proteome</keyword>
<name>A0A2T5J312_9GAMM</name>
<dbReference type="Proteomes" id="UP000244223">
    <property type="component" value="Unassembled WGS sequence"/>
</dbReference>
<feature type="domain" description="SGNH" evidence="3">
    <location>
        <begin position="401"/>
        <end position="642"/>
    </location>
</feature>
<keyword evidence="1" id="KW-0472">Membrane</keyword>
<feature type="transmembrane region" description="Helical" evidence="1">
    <location>
        <begin position="72"/>
        <end position="91"/>
    </location>
</feature>
<accession>A0A2T5J312</accession>
<dbReference type="AlphaFoldDB" id="A0A2T5J312"/>
<comment type="caution">
    <text evidence="4">The sequence shown here is derived from an EMBL/GenBank/DDBJ whole genome shotgun (WGS) entry which is preliminary data.</text>
</comment>
<dbReference type="InterPro" id="IPR050879">
    <property type="entry name" value="Acyltransferase_3"/>
</dbReference>
<proteinExistence type="predicted"/>
<evidence type="ECO:0000313" key="5">
    <source>
        <dbReference type="Proteomes" id="UP000244223"/>
    </source>
</evidence>
<feature type="transmembrane region" description="Helical" evidence="1">
    <location>
        <begin position="273"/>
        <end position="297"/>
    </location>
</feature>
<feature type="domain" description="Acyltransferase 3" evidence="2">
    <location>
        <begin position="5"/>
        <end position="320"/>
    </location>
</feature>
<feature type="transmembrane region" description="Helical" evidence="1">
    <location>
        <begin position="303"/>
        <end position="324"/>
    </location>
</feature>
<protein>
    <submittedName>
        <fullName evidence="4">Peptidoglycan/LPS O-acetylase OafA/YrhL</fullName>
    </submittedName>
</protein>
<evidence type="ECO:0000256" key="1">
    <source>
        <dbReference type="SAM" id="Phobius"/>
    </source>
</evidence>
<feature type="transmembrane region" description="Helical" evidence="1">
    <location>
        <begin position="221"/>
        <end position="237"/>
    </location>
</feature>
<feature type="transmembrane region" description="Helical" evidence="1">
    <location>
        <begin position="166"/>
        <end position="184"/>
    </location>
</feature>
<dbReference type="PANTHER" id="PTHR23028:SF53">
    <property type="entry name" value="ACYL_TRANSF_3 DOMAIN-CONTAINING PROTEIN"/>
    <property type="match status" value="1"/>
</dbReference>
<organism evidence="4 5">
    <name type="scientific">Agitococcus lubricus</name>
    <dbReference type="NCBI Taxonomy" id="1077255"/>
    <lineage>
        <taxon>Bacteria</taxon>
        <taxon>Pseudomonadati</taxon>
        <taxon>Pseudomonadota</taxon>
        <taxon>Gammaproteobacteria</taxon>
        <taxon>Moraxellales</taxon>
        <taxon>Moraxellaceae</taxon>
        <taxon>Agitococcus</taxon>
    </lineage>
</organism>